<accession>U9TD27</accession>
<dbReference type="AlphaFoldDB" id="U9TD27"/>
<evidence type="ECO:0000313" key="1">
    <source>
        <dbReference type="EMBL" id="ESA04238.1"/>
    </source>
</evidence>
<protein>
    <submittedName>
        <fullName evidence="1">Uncharacterized protein</fullName>
    </submittedName>
</protein>
<dbReference type="EMBL" id="KI294472">
    <property type="protein sequence ID" value="ESA04238.1"/>
    <property type="molecule type" value="Genomic_DNA"/>
</dbReference>
<organism evidence="1">
    <name type="scientific">Rhizophagus irregularis (strain DAOM 181602 / DAOM 197198 / MUCL 43194)</name>
    <name type="common">Arbuscular mycorrhizal fungus</name>
    <name type="synonym">Glomus intraradices</name>
    <dbReference type="NCBI Taxonomy" id="747089"/>
    <lineage>
        <taxon>Eukaryota</taxon>
        <taxon>Fungi</taxon>
        <taxon>Fungi incertae sedis</taxon>
        <taxon>Mucoromycota</taxon>
        <taxon>Glomeromycotina</taxon>
        <taxon>Glomeromycetes</taxon>
        <taxon>Glomerales</taxon>
        <taxon>Glomeraceae</taxon>
        <taxon>Rhizophagus</taxon>
    </lineage>
</organism>
<name>U9TD27_RHIID</name>
<dbReference type="HOGENOM" id="CLU_123476_1_0_1"/>
<sequence>MISRLLTNNNYLTHNNHPDDKKIYKVICEIVSNDYIVRMLNKINYGNELNLNEQQQVEFSQELKY</sequence>
<gene>
    <name evidence="1" type="ORF">GLOINDRAFT_4797</name>
</gene>
<reference evidence="1" key="1">
    <citation type="submission" date="2013-07" db="EMBL/GenBank/DDBJ databases">
        <title>The genome of an arbuscular mycorrhizal fungus provides insights into the evolution of the oldest plant symbiosis.</title>
        <authorList>
            <consortium name="DOE Joint Genome Institute"/>
            <person name="Tisserant E."/>
            <person name="Malbreil M."/>
            <person name="Kuo A."/>
            <person name="Kohler A."/>
            <person name="Symeonidi A."/>
            <person name="Balestrini R."/>
            <person name="Charron P."/>
            <person name="Duensing N."/>
            <person name="Frei-dit-Frey N."/>
            <person name="Gianinazzi-Pearson V."/>
            <person name="Gilbert B."/>
            <person name="Handa Y."/>
            <person name="Hijri M."/>
            <person name="Kaul R."/>
            <person name="Kawaguchi M."/>
            <person name="Krajinski F."/>
            <person name="Lammers P."/>
            <person name="Lapierre D."/>
            <person name="Masclaux F.G."/>
            <person name="Murat C."/>
            <person name="Morin E."/>
            <person name="Ndikumana S."/>
            <person name="Pagni M."/>
            <person name="Petitpierre D."/>
            <person name="Requena N."/>
            <person name="Rosikiewicz P."/>
            <person name="Riley R."/>
            <person name="Saito K."/>
            <person name="San Clemente H."/>
            <person name="Shapiro H."/>
            <person name="van Tuinen D."/>
            <person name="Becard G."/>
            <person name="Bonfante P."/>
            <person name="Paszkowski U."/>
            <person name="Shachar-Hill Y."/>
            <person name="Young J.P."/>
            <person name="Sanders I.R."/>
            <person name="Henrissat B."/>
            <person name="Rensing S.A."/>
            <person name="Grigoriev I.V."/>
            <person name="Corradi N."/>
            <person name="Roux C."/>
            <person name="Martin F."/>
        </authorList>
    </citation>
    <scope>NUCLEOTIDE SEQUENCE</scope>
    <source>
        <strain evidence="1">DAOM 197198</strain>
    </source>
</reference>
<proteinExistence type="predicted"/>